<gene>
    <name evidence="2" type="ORF">OVA965_LOCUS38187</name>
    <name evidence="3" type="ORF">TMI583_LOCUS39348</name>
</gene>
<comment type="caution">
    <text evidence="3">The sequence shown here is derived from an EMBL/GenBank/DDBJ whole genome shotgun (WGS) entry which is preliminary data.</text>
</comment>
<dbReference type="EMBL" id="CAJOBA010059501">
    <property type="protein sequence ID" value="CAF4316467.1"/>
    <property type="molecule type" value="Genomic_DNA"/>
</dbReference>
<sequence length="126" mass="14278">DIQNKYMSSYIDETYCCGIDRVNEPKDSFPDCNCQNCLERVGNGVLETFSVNVFDNSHMKPCWPSIKRTLVLDMTAKWLGNVVFTIFTGLLWLYYRNVRRHSLETARDRAVATAAGAQADALTTSI</sequence>
<dbReference type="Proteomes" id="UP000677228">
    <property type="component" value="Unassembled WGS sequence"/>
</dbReference>
<accession>A0A8S2U5S7</accession>
<keyword evidence="1" id="KW-0472">Membrane</keyword>
<keyword evidence="1" id="KW-1133">Transmembrane helix</keyword>
<evidence type="ECO:0000313" key="3">
    <source>
        <dbReference type="EMBL" id="CAF4316467.1"/>
    </source>
</evidence>
<reference evidence="3" key="1">
    <citation type="submission" date="2021-02" db="EMBL/GenBank/DDBJ databases">
        <authorList>
            <person name="Nowell W R."/>
        </authorList>
    </citation>
    <scope>NUCLEOTIDE SEQUENCE</scope>
</reference>
<evidence type="ECO:0000256" key="1">
    <source>
        <dbReference type="SAM" id="Phobius"/>
    </source>
</evidence>
<evidence type="ECO:0000313" key="2">
    <source>
        <dbReference type="EMBL" id="CAF1529665.1"/>
    </source>
</evidence>
<feature type="transmembrane region" description="Helical" evidence="1">
    <location>
        <begin position="78"/>
        <end position="95"/>
    </location>
</feature>
<dbReference type="AlphaFoldDB" id="A0A8S2U5S7"/>
<organism evidence="3 4">
    <name type="scientific">Didymodactylos carnosus</name>
    <dbReference type="NCBI Taxonomy" id="1234261"/>
    <lineage>
        <taxon>Eukaryota</taxon>
        <taxon>Metazoa</taxon>
        <taxon>Spiralia</taxon>
        <taxon>Gnathifera</taxon>
        <taxon>Rotifera</taxon>
        <taxon>Eurotatoria</taxon>
        <taxon>Bdelloidea</taxon>
        <taxon>Philodinida</taxon>
        <taxon>Philodinidae</taxon>
        <taxon>Didymodactylos</taxon>
    </lineage>
</organism>
<keyword evidence="1" id="KW-0812">Transmembrane</keyword>
<dbReference type="EMBL" id="CAJNOK010037284">
    <property type="protein sequence ID" value="CAF1529665.1"/>
    <property type="molecule type" value="Genomic_DNA"/>
</dbReference>
<proteinExistence type="predicted"/>
<protein>
    <submittedName>
        <fullName evidence="3">Uncharacterized protein</fullName>
    </submittedName>
</protein>
<feature type="non-terminal residue" evidence="3">
    <location>
        <position position="1"/>
    </location>
</feature>
<name>A0A8S2U5S7_9BILA</name>
<dbReference type="Proteomes" id="UP000682733">
    <property type="component" value="Unassembled WGS sequence"/>
</dbReference>
<evidence type="ECO:0000313" key="4">
    <source>
        <dbReference type="Proteomes" id="UP000682733"/>
    </source>
</evidence>